<evidence type="ECO:0000259" key="2">
    <source>
        <dbReference type="Pfam" id="PF09850"/>
    </source>
</evidence>
<dbReference type="Gene3D" id="1.25.40.590">
    <property type="entry name" value="Type IV / VI secretion system, DotU"/>
    <property type="match status" value="1"/>
</dbReference>
<feature type="domain" description="Type IV / VI secretion system DotU" evidence="2">
    <location>
        <begin position="12"/>
        <end position="206"/>
    </location>
</feature>
<accession>A0A4U1I7G5</accession>
<evidence type="ECO:0000313" key="4">
    <source>
        <dbReference type="Proteomes" id="UP000305539"/>
    </source>
</evidence>
<keyword evidence="1" id="KW-0812">Transmembrane</keyword>
<protein>
    <submittedName>
        <fullName evidence="3">DotU family type IV/VI secretion system protein</fullName>
    </submittedName>
</protein>
<reference evidence="3 4" key="1">
    <citation type="submission" date="2019-04" db="EMBL/GenBank/DDBJ databases">
        <title>Trinickia sp. 7GSK02, isolated from subtropical forest soil.</title>
        <authorList>
            <person name="Gao Z.-H."/>
            <person name="Qiu L.-H."/>
        </authorList>
    </citation>
    <scope>NUCLEOTIDE SEQUENCE [LARGE SCALE GENOMIC DNA]</scope>
    <source>
        <strain evidence="3 4">7GSK02</strain>
    </source>
</reference>
<evidence type="ECO:0000256" key="1">
    <source>
        <dbReference type="SAM" id="Phobius"/>
    </source>
</evidence>
<gene>
    <name evidence="3" type="ORF">FAZ69_10430</name>
</gene>
<evidence type="ECO:0000313" key="3">
    <source>
        <dbReference type="EMBL" id="TKC89356.1"/>
    </source>
</evidence>
<dbReference type="PANTHER" id="PTHR38033">
    <property type="entry name" value="MEMBRANE PROTEIN-RELATED"/>
    <property type="match status" value="1"/>
</dbReference>
<organism evidence="3 4">
    <name type="scientific">Trinickia terrae</name>
    <dbReference type="NCBI Taxonomy" id="2571161"/>
    <lineage>
        <taxon>Bacteria</taxon>
        <taxon>Pseudomonadati</taxon>
        <taxon>Pseudomonadota</taxon>
        <taxon>Betaproteobacteria</taxon>
        <taxon>Burkholderiales</taxon>
        <taxon>Burkholderiaceae</taxon>
        <taxon>Trinickia</taxon>
    </lineage>
</organism>
<keyword evidence="1" id="KW-0472">Membrane</keyword>
<keyword evidence="4" id="KW-1185">Reference proteome</keyword>
<dbReference type="InterPro" id="IPR038522">
    <property type="entry name" value="T4/T6SS_DotU_sf"/>
</dbReference>
<dbReference type="PANTHER" id="PTHR38033:SF1">
    <property type="entry name" value="DOTU FAMILY TYPE IV_VI SECRETION SYSTEM PROTEIN"/>
    <property type="match status" value="1"/>
</dbReference>
<sequence length="235" mass="26120">MQMMLDSSVTSLRTLLRNTALHVALLTGGAQISATHSWRARCVTLVEELRQSMRDAGYLDAEIDETGLAQCTLLDDVTLRALSAAQRGDWSRESLQVRFHDTQDGAEIVCERIDALLLGEHLTPGSLELYRLVLELGFRGGPAERDSYRQRVSAALSKMVSKEEPQPPIRTLAETAVIASSQDEPRRRWPTWGASFSVVGAVVLWLLLNAYLDRSVSRLPEPMPEHMSSFSQGRS</sequence>
<name>A0A4U1I7G5_9BURK</name>
<dbReference type="InterPro" id="IPR017732">
    <property type="entry name" value="T4/T6SS_DotU"/>
</dbReference>
<dbReference type="NCBIfam" id="TIGR03349">
    <property type="entry name" value="IV_VI_DotU"/>
    <property type="match status" value="1"/>
</dbReference>
<dbReference type="EMBL" id="SWJE01000005">
    <property type="protein sequence ID" value="TKC89356.1"/>
    <property type="molecule type" value="Genomic_DNA"/>
</dbReference>
<dbReference type="OrthoDB" id="6998040at2"/>
<dbReference type="Pfam" id="PF09850">
    <property type="entry name" value="DotU"/>
    <property type="match status" value="1"/>
</dbReference>
<keyword evidence="1" id="KW-1133">Transmembrane helix</keyword>
<dbReference type="AlphaFoldDB" id="A0A4U1I7G5"/>
<feature type="transmembrane region" description="Helical" evidence="1">
    <location>
        <begin position="189"/>
        <end position="208"/>
    </location>
</feature>
<proteinExistence type="predicted"/>
<comment type="caution">
    <text evidence="3">The sequence shown here is derived from an EMBL/GenBank/DDBJ whole genome shotgun (WGS) entry which is preliminary data.</text>
</comment>
<dbReference type="Proteomes" id="UP000305539">
    <property type="component" value="Unassembled WGS sequence"/>
</dbReference>